<keyword evidence="6" id="KW-1185">Reference proteome</keyword>
<feature type="signal peptide" evidence="3">
    <location>
        <begin position="1"/>
        <end position="18"/>
    </location>
</feature>
<accession>S9S4H4</accession>
<name>S9S4H4_9RHOB</name>
<comment type="caution">
    <text evidence="5">The sequence shown here is derived from an EMBL/GenBank/DDBJ whole genome shotgun (WGS) entry which is preliminary data.</text>
</comment>
<dbReference type="RefSeq" id="WP_020043681.1">
    <property type="nucleotide sequence ID" value="NZ_KE557273.1"/>
</dbReference>
<dbReference type="STRING" id="1123237.Salmuc_00668"/>
<dbReference type="Gene3D" id="1.20.1420.20">
    <property type="entry name" value="M75 peptidase, HXXE motif"/>
    <property type="match status" value="1"/>
</dbReference>
<evidence type="ECO:0000256" key="1">
    <source>
        <dbReference type="ARBA" id="ARBA00004196"/>
    </source>
</evidence>
<dbReference type="InterPro" id="IPR034984">
    <property type="entry name" value="Imelysin-like_IPPA"/>
</dbReference>
<feature type="chain" id="PRO_5004556567" evidence="3">
    <location>
        <begin position="19"/>
        <end position="327"/>
    </location>
</feature>
<dbReference type="OrthoDB" id="5729110at2"/>
<reference evidence="6" key="1">
    <citation type="journal article" date="2014" name="Stand. Genomic Sci.">
        <title>Genome sequence of the exopolysaccharide-producing Salipiger mucosus type strain (DSM 16094(T)), a moderately halophilic member of the Roseobacter clade.</title>
        <authorList>
            <person name="Riedel T."/>
            <person name="Spring S."/>
            <person name="Fiebig A."/>
            <person name="Petersen J."/>
            <person name="Kyrpides N.C."/>
            <person name="Goker M."/>
            <person name="Klenk H.P."/>
        </authorList>
    </citation>
    <scope>NUCLEOTIDE SEQUENCE [LARGE SCALE GENOMIC DNA]</scope>
    <source>
        <strain evidence="6">DSM 16094</strain>
    </source>
</reference>
<comment type="subcellular location">
    <subcellularLocation>
        <location evidence="1">Cell envelope</location>
    </subcellularLocation>
</comment>
<organism evidence="5 6">
    <name type="scientific">Salipiger mucosus DSM 16094</name>
    <dbReference type="NCBI Taxonomy" id="1123237"/>
    <lineage>
        <taxon>Bacteria</taxon>
        <taxon>Pseudomonadati</taxon>
        <taxon>Pseudomonadota</taxon>
        <taxon>Alphaproteobacteria</taxon>
        <taxon>Rhodobacterales</taxon>
        <taxon>Roseobacteraceae</taxon>
        <taxon>Salipiger</taxon>
    </lineage>
</organism>
<feature type="domain" description="Imelysin-like" evidence="4">
    <location>
        <begin position="28"/>
        <end position="304"/>
    </location>
</feature>
<proteinExistence type="predicted"/>
<dbReference type="InterPro" id="IPR038352">
    <property type="entry name" value="Imelysin_sf"/>
</dbReference>
<dbReference type="eggNOG" id="COG3489">
    <property type="taxonomic scope" value="Bacteria"/>
</dbReference>
<dbReference type="HOGENOM" id="CLU_061785_0_0_5"/>
<dbReference type="GO" id="GO:0030313">
    <property type="term" value="C:cell envelope"/>
    <property type="evidence" value="ECO:0007669"/>
    <property type="project" value="UniProtKB-SubCell"/>
</dbReference>
<keyword evidence="2 3" id="KW-0732">Signal</keyword>
<dbReference type="AlphaFoldDB" id="S9S4H4"/>
<evidence type="ECO:0000313" key="5">
    <source>
        <dbReference type="EMBL" id="EPX85070.1"/>
    </source>
</evidence>
<dbReference type="Proteomes" id="UP000015347">
    <property type="component" value="Unassembled WGS sequence"/>
</dbReference>
<evidence type="ECO:0000256" key="3">
    <source>
        <dbReference type="SAM" id="SignalP"/>
    </source>
</evidence>
<evidence type="ECO:0000256" key="2">
    <source>
        <dbReference type="ARBA" id="ARBA00022729"/>
    </source>
</evidence>
<dbReference type="Pfam" id="PF09375">
    <property type="entry name" value="Peptidase_M75"/>
    <property type="match status" value="1"/>
</dbReference>
<protein>
    <submittedName>
        <fullName evidence="5">Iron-regulated protein A</fullName>
    </submittedName>
</protein>
<evidence type="ECO:0000313" key="6">
    <source>
        <dbReference type="Proteomes" id="UP000015347"/>
    </source>
</evidence>
<sequence length="327" mass="35367">MRLALTLCTGLAATSAAAGVEEALTEHILPGYAAFAEKTAELSGETSEDCTPEAVKPAFNAAFDAWTRVGDIRIGPSETGALSVAFWPDSRGFTPRTLNRFISGEEARGTDAEAFAEASIAVRGLFALERMLYGEDLSDYAEGSYACTLVRTIAADLAGQAEALETGWREEFAPVLRSAGAPDNATYLTEEEAVRAIYTQVLTSLEFTADQRLGRPLGTFDRPRPERAEARRSGRPLRNVLRDAQGAVDLAKALADWELPETEAAMSRLREAAAQVSDPAFADLDDPSARLRVEIVQQHVRDVRRSIEEEIGVRLGLRPGFNSSDGD</sequence>
<evidence type="ECO:0000259" key="4">
    <source>
        <dbReference type="Pfam" id="PF09375"/>
    </source>
</evidence>
<dbReference type="InterPro" id="IPR018976">
    <property type="entry name" value="Imelysin-like"/>
</dbReference>
<gene>
    <name evidence="5" type="ORF">Salmuc_00668</name>
</gene>
<dbReference type="CDD" id="cd14659">
    <property type="entry name" value="Imelysin-like_IPPA"/>
    <property type="match status" value="1"/>
</dbReference>
<dbReference type="EMBL" id="APVH01000011">
    <property type="protein sequence ID" value="EPX85070.1"/>
    <property type="molecule type" value="Genomic_DNA"/>
</dbReference>